<feature type="binding site" evidence="11">
    <location>
        <position position="480"/>
    </location>
    <ligand>
        <name>ATP</name>
        <dbReference type="ChEBI" id="CHEBI:30616"/>
    </ligand>
</feature>
<dbReference type="Gene3D" id="3.30.1490.50">
    <property type="match status" value="1"/>
</dbReference>
<dbReference type="NCBIfam" id="TIGR01986">
    <property type="entry name" value="glut_syn_euk"/>
    <property type="match status" value="1"/>
</dbReference>
<feature type="binding site" evidence="11">
    <location>
        <position position="336"/>
    </location>
    <ligand>
        <name>ATP</name>
        <dbReference type="ChEBI" id="CHEBI:30616"/>
    </ligand>
</feature>
<keyword evidence="4 10" id="KW-0436">Ligase</keyword>
<dbReference type="Gene3D" id="3.40.50.1760">
    <property type="entry name" value="Glutathione synthase, substrate-binding domain superfamily, eukaryotic"/>
    <property type="match status" value="1"/>
</dbReference>
<accession>A0A1W0A6B3</accession>
<comment type="catalytic activity">
    <reaction evidence="10">
        <text>gamma-L-glutamyl-L-cysteine + glycine + ATP = glutathione + ADP + phosphate + H(+)</text>
        <dbReference type="Rhea" id="RHEA:13557"/>
        <dbReference type="ChEBI" id="CHEBI:15378"/>
        <dbReference type="ChEBI" id="CHEBI:30616"/>
        <dbReference type="ChEBI" id="CHEBI:43474"/>
        <dbReference type="ChEBI" id="CHEBI:57305"/>
        <dbReference type="ChEBI" id="CHEBI:57925"/>
        <dbReference type="ChEBI" id="CHEBI:58173"/>
        <dbReference type="ChEBI" id="CHEBI:456216"/>
        <dbReference type="EC" id="6.3.2.3"/>
    </reaction>
</comment>
<dbReference type="PANTHER" id="PTHR11130:SF0">
    <property type="entry name" value="GLUTATHIONE SYNTHETASE"/>
    <property type="match status" value="1"/>
</dbReference>
<dbReference type="InterPro" id="IPR014042">
    <property type="entry name" value="Glutathione_synthase_a-hlx"/>
</dbReference>
<evidence type="ECO:0000256" key="11">
    <source>
        <dbReference type="PIRSR" id="PIRSR001558-1"/>
    </source>
</evidence>
<evidence type="ECO:0000256" key="2">
    <source>
        <dbReference type="ARBA" id="ARBA00010385"/>
    </source>
</evidence>
<sequence length="502" mass="55077">MADLLSSIAGTIPLAPLSIKNELGLSSTEATFLLQEATAFAAAHGMLVQAPEARYAHLPYCLLPVKFPKKQFEKGVALSPLFGTLVERISQDPNWLHEQLASVLSEDPFTARLVQLSKKVLAEGRAQSASLGIFRSDYMLHDDPKDEQAAKILQVTLNVELNTISASFACMSSLASDMHHYLLSRFDQDIPSIATYYNTTGALADHLPSNNALKALPSALARGHKHYGKASAVVVFVVQPNESNSVDQRWLEYTLWTDYKIQVLRRTLNEMQHAVQDKSTRALIVDGKYEVAVAYYRSGYTPTDYPTEQEWVGRYNIETSLAIKCPNVTYHLAGTKKVQQVLANPSQLRRFMSESESKILEACFTGLYGLEKNSAQLQSIKAAVAANPNGYVLKPQREGGGNNYYGNDVVDKMKSMSPTELESYILMDRIVPQETPAVLVRNGQAISGATISELGMFCVSLFDNGKSIFNEHGGHLLRTKLSSTNEGGVAAGFAVVSSPFLV</sequence>
<dbReference type="EC" id="6.3.2.3" evidence="10"/>
<organism evidence="14 15">
    <name type="scientific">Thraustotheca clavata</name>
    <dbReference type="NCBI Taxonomy" id="74557"/>
    <lineage>
        <taxon>Eukaryota</taxon>
        <taxon>Sar</taxon>
        <taxon>Stramenopiles</taxon>
        <taxon>Oomycota</taxon>
        <taxon>Saprolegniomycetes</taxon>
        <taxon>Saprolegniales</taxon>
        <taxon>Achlyaceae</taxon>
        <taxon>Thraustotheca</taxon>
    </lineage>
</organism>
<evidence type="ECO:0000256" key="9">
    <source>
        <dbReference type="ARBA" id="ARBA00022842"/>
    </source>
</evidence>
<keyword evidence="8 10" id="KW-0067">ATP-binding</keyword>
<dbReference type="InterPro" id="IPR016185">
    <property type="entry name" value="PreATP-grasp_dom_sf"/>
</dbReference>
<dbReference type="EMBL" id="JNBS01000424">
    <property type="protein sequence ID" value="OQS05721.1"/>
    <property type="molecule type" value="Genomic_DNA"/>
</dbReference>
<dbReference type="GO" id="GO:0004363">
    <property type="term" value="F:glutathione synthase activity"/>
    <property type="evidence" value="ECO:0007669"/>
    <property type="project" value="UniProtKB-UniRule"/>
</dbReference>
<evidence type="ECO:0000256" key="8">
    <source>
        <dbReference type="ARBA" id="ARBA00022840"/>
    </source>
</evidence>
<evidence type="ECO:0000259" key="13">
    <source>
        <dbReference type="Pfam" id="PF03199"/>
    </source>
</evidence>
<dbReference type="STRING" id="74557.A0A1W0A6B3"/>
<gene>
    <name evidence="14" type="ORF">THRCLA_02184</name>
</gene>
<dbReference type="InterPro" id="IPR014709">
    <property type="entry name" value="Glutathione_synthase_C_euk"/>
</dbReference>
<evidence type="ECO:0000256" key="12">
    <source>
        <dbReference type="PIRSR" id="PIRSR001558-2"/>
    </source>
</evidence>
<evidence type="ECO:0000313" key="15">
    <source>
        <dbReference type="Proteomes" id="UP000243217"/>
    </source>
</evidence>
<dbReference type="InterPro" id="IPR005615">
    <property type="entry name" value="Glutathione_synthase"/>
</dbReference>
<dbReference type="FunFam" id="3.30.1490.50:FF:000002">
    <property type="entry name" value="Glutathione synthetase"/>
    <property type="match status" value="1"/>
</dbReference>
<feature type="binding site" evidence="11">
    <location>
        <position position="486"/>
    </location>
    <ligand>
        <name>ATP</name>
        <dbReference type="ChEBI" id="CHEBI:30616"/>
    </ligand>
</feature>
<keyword evidence="9 10" id="KW-0460">Magnesium</keyword>
<feature type="binding site" evidence="12">
    <location>
        <position position="398"/>
    </location>
    <ligand>
        <name>Mg(2+)</name>
        <dbReference type="ChEBI" id="CHEBI:18420"/>
    </ligand>
</feature>
<dbReference type="PIRSF" id="PIRSF001558">
    <property type="entry name" value="GSHase"/>
    <property type="match status" value="1"/>
</dbReference>
<name>A0A1W0A6B3_9STRA</name>
<comment type="subunit">
    <text evidence="3">Homodimer.</text>
</comment>
<dbReference type="UniPathway" id="UPA00142">
    <property type="reaction ID" value="UER00210"/>
</dbReference>
<dbReference type="Pfam" id="PF03917">
    <property type="entry name" value="GSH_synth_ATP"/>
    <property type="match status" value="1"/>
</dbReference>
<dbReference type="Gene3D" id="3.30.1490.80">
    <property type="match status" value="1"/>
</dbReference>
<dbReference type="AlphaFoldDB" id="A0A1W0A6B3"/>
<comment type="similarity">
    <text evidence="2 10">Belongs to the eukaryotic GSH synthase family.</text>
</comment>
<keyword evidence="7 10" id="KW-0547">Nucleotide-binding</keyword>
<reference evidence="14 15" key="1">
    <citation type="journal article" date="2014" name="Genome Biol. Evol.">
        <title>The secreted proteins of Achlya hypogyna and Thraustotheca clavata identify the ancestral oomycete secretome and reveal gene acquisitions by horizontal gene transfer.</title>
        <authorList>
            <person name="Misner I."/>
            <person name="Blouin N."/>
            <person name="Leonard G."/>
            <person name="Richards T.A."/>
            <person name="Lane C.E."/>
        </authorList>
    </citation>
    <scope>NUCLEOTIDE SEQUENCE [LARGE SCALE GENOMIC DNA]</scope>
    <source>
        <strain evidence="14 15">ATCC 34112</strain>
    </source>
</reference>
<feature type="binding site" evidence="11">
    <location>
        <position position="405"/>
    </location>
    <ligand>
        <name>ATP</name>
        <dbReference type="ChEBI" id="CHEBI:30616"/>
    </ligand>
</feature>
<evidence type="ECO:0000256" key="5">
    <source>
        <dbReference type="ARBA" id="ARBA00022684"/>
    </source>
</evidence>
<evidence type="ECO:0000256" key="7">
    <source>
        <dbReference type="ARBA" id="ARBA00022741"/>
    </source>
</evidence>
<dbReference type="PANTHER" id="PTHR11130">
    <property type="entry name" value="GLUTATHIONE SYNTHETASE"/>
    <property type="match status" value="1"/>
</dbReference>
<comment type="cofactor">
    <cofactor evidence="10 12">
        <name>Mg(2+)</name>
        <dbReference type="ChEBI" id="CHEBI:18420"/>
    </cofactor>
    <text evidence="10 12">Binds 1 Mg(2+) ion per subunit.</text>
</comment>
<dbReference type="GO" id="GO:0043295">
    <property type="term" value="F:glutathione binding"/>
    <property type="evidence" value="ECO:0007669"/>
    <property type="project" value="UniProtKB-UniRule"/>
</dbReference>
<comment type="pathway">
    <text evidence="1 10">Sulfur metabolism; glutathione biosynthesis; glutathione from L-cysteine and L-glutamate: step 2/2.</text>
</comment>
<evidence type="ECO:0000256" key="1">
    <source>
        <dbReference type="ARBA" id="ARBA00004965"/>
    </source>
</evidence>
<dbReference type="SUPFAM" id="SSF56059">
    <property type="entry name" value="Glutathione synthetase ATP-binding domain-like"/>
    <property type="match status" value="1"/>
</dbReference>
<comment type="caution">
    <text evidence="14">The sequence shown here is derived from an EMBL/GenBank/DDBJ whole genome shotgun (WGS) entry which is preliminary data.</text>
</comment>
<dbReference type="Gene3D" id="1.10.1080.10">
    <property type="entry name" value="Glutathione Synthetase, Chain A, domain 3"/>
    <property type="match status" value="1"/>
</dbReference>
<dbReference type="InterPro" id="IPR004887">
    <property type="entry name" value="GSH_synth_subst-bd"/>
</dbReference>
<keyword evidence="6 10" id="KW-0479">Metal-binding</keyword>
<dbReference type="FunFam" id="3.40.50.1760:FF:000001">
    <property type="entry name" value="Glutathione synthetase"/>
    <property type="match status" value="1"/>
</dbReference>
<evidence type="ECO:0000256" key="3">
    <source>
        <dbReference type="ARBA" id="ARBA00011738"/>
    </source>
</evidence>
<feature type="binding site" evidence="11">
    <location>
        <begin position="394"/>
        <end position="403"/>
    </location>
    <ligand>
        <name>ATP</name>
        <dbReference type="ChEBI" id="CHEBI:30616"/>
    </ligand>
</feature>
<dbReference type="GO" id="GO:0005524">
    <property type="term" value="F:ATP binding"/>
    <property type="evidence" value="ECO:0007669"/>
    <property type="project" value="UniProtKB-UniRule"/>
</dbReference>
<proteinExistence type="inferred from homology"/>
<dbReference type="GO" id="GO:0000287">
    <property type="term" value="F:magnesium ion binding"/>
    <property type="evidence" value="ECO:0007669"/>
    <property type="project" value="UniProtKB-UniRule"/>
</dbReference>
<dbReference type="GO" id="GO:0005829">
    <property type="term" value="C:cytosol"/>
    <property type="evidence" value="ECO:0007669"/>
    <property type="project" value="TreeGrafter"/>
</dbReference>
<keyword evidence="15" id="KW-1185">Reference proteome</keyword>
<dbReference type="Proteomes" id="UP000243217">
    <property type="component" value="Unassembled WGS sequence"/>
</dbReference>
<evidence type="ECO:0000256" key="6">
    <source>
        <dbReference type="ARBA" id="ARBA00022723"/>
    </source>
</evidence>
<dbReference type="InterPro" id="IPR037013">
    <property type="entry name" value="GSH-S_sub-bd_sf"/>
</dbReference>
<feature type="binding site" evidence="11">
    <location>
        <position position="453"/>
    </location>
    <ligand>
        <name>ATP</name>
        <dbReference type="ChEBI" id="CHEBI:30616"/>
    </ligand>
</feature>
<dbReference type="SUPFAM" id="SSF52440">
    <property type="entry name" value="PreATP-grasp domain"/>
    <property type="match status" value="1"/>
</dbReference>
<evidence type="ECO:0000256" key="10">
    <source>
        <dbReference type="PIRNR" id="PIRNR001558"/>
    </source>
</evidence>
<dbReference type="Pfam" id="PF03199">
    <property type="entry name" value="GSH_synthase"/>
    <property type="match status" value="1"/>
</dbReference>
<evidence type="ECO:0000313" key="14">
    <source>
        <dbReference type="EMBL" id="OQS05721.1"/>
    </source>
</evidence>
<feature type="domain" description="Glutathione synthase substrate-binding" evidence="13">
    <location>
        <begin position="232"/>
        <end position="333"/>
    </location>
</feature>
<feature type="binding site" evidence="11">
    <location>
        <position position="248"/>
    </location>
    <ligand>
        <name>substrate</name>
    </ligand>
</feature>
<evidence type="ECO:0000256" key="4">
    <source>
        <dbReference type="ARBA" id="ARBA00022598"/>
    </source>
</evidence>
<feature type="binding site" evidence="11">
    <location>
        <begin position="427"/>
        <end position="430"/>
    </location>
    <ligand>
        <name>ATP</name>
        <dbReference type="ChEBI" id="CHEBI:30616"/>
    </ligand>
</feature>
<dbReference type="InterPro" id="IPR014049">
    <property type="entry name" value="Glutathione_synthase_N_euk"/>
</dbReference>
<feature type="binding site" evidence="11">
    <location>
        <position position="478"/>
    </location>
    <ligand>
        <name>substrate</name>
    </ligand>
</feature>
<keyword evidence="5 10" id="KW-0317">Glutathione biosynthesis</keyword>
<protein>
    <recommendedName>
        <fullName evidence="10">Glutathione synthetase</fullName>
        <shortName evidence="10">GSH-S</shortName>
        <ecNumber evidence="10">6.3.2.3</ecNumber>
    </recommendedName>
</protein>
<dbReference type="OrthoDB" id="2020073at2759"/>
<dbReference type="Gene3D" id="3.30.470.20">
    <property type="entry name" value="ATP-grasp fold, B domain"/>
    <property type="match status" value="1"/>
</dbReference>